<evidence type="ECO:0000313" key="1">
    <source>
        <dbReference type="EMBL" id="AOW01536.1"/>
    </source>
</evidence>
<proteinExistence type="predicted"/>
<gene>
    <name evidence="2" type="ORF">B0I71DRAFT_127106</name>
    <name evidence="1" type="ORF">YALI1_B14804g</name>
</gene>
<dbReference type="AlphaFoldDB" id="A0A1H6PXD6"/>
<evidence type="ECO:0000313" key="3">
    <source>
        <dbReference type="Proteomes" id="UP000182444"/>
    </source>
</evidence>
<accession>A0A1H6PXD6</accession>
<dbReference type="VEuPathDB" id="FungiDB:YALI0_B11132g"/>
<dbReference type="InterPro" id="IPR045875">
    <property type="entry name" value="NTF2"/>
</dbReference>
<protein>
    <submittedName>
        <fullName evidence="2">Nuclear pore RNA shuttling protein Mtr2</fullName>
    </submittedName>
</protein>
<dbReference type="GO" id="GO:0006913">
    <property type="term" value="P:nucleocytoplasmic transport"/>
    <property type="evidence" value="ECO:0007669"/>
    <property type="project" value="InterPro"/>
</dbReference>
<dbReference type="SUPFAM" id="SSF54427">
    <property type="entry name" value="NTF2-like"/>
    <property type="match status" value="1"/>
</dbReference>
<dbReference type="OrthoDB" id="25408at2759"/>
<dbReference type="EMBL" id="CP017554">
    <property type="protein sequence ID" value="AOW01536.1"/>
    <property type="molecule type" value="Genomic_DNA"/>
</dbReference>
<dbReference type="EMBL" id="KZ858951">
    <property type="protein sequence ID" value="RDW28649.1"/>
    <property type="molecule type" value="Genomic_DNA"/>
</dbReference>
<dbReference type="InterPro" id="IPR019488">
    <property type="entry name" value="Nucl_pore_RNA_shuttling_Mtr2"/>
</dbReference>
<dbReference type="Pfam" id="PF10429">
    <property type="entry name" value="Mtr2"/>
    <property type="match status" value="1"/>
</dbReference>
<dbReference type="GeneID" id="2906974"/>
<dbReference type="Gene3D" id="3.10.450.50">
    <property type="match status" value="1"/>
</dbReference>
<dbReference type="VEuPathDB" id="FungiDB:YALI1_B14804g"/>
<evidence type="ECO:0000313" key="4">
    <source>
        <dbReference type="Proteomes" id="UP000256601"/>
    </source>
</evidence>
<name>A0A1H6PXD6_YARLL</name>
<dbReference type="Proteomes" id="UP000182444">
    <property type="component" value="Chromosome 1B"/>
</dbReference>
<reference evidence="1 3" key="1">
    <citation type="journal article" date="2016" name="PLoS ONE">
        <title>Sequence Assembly of Yarrowia lipolytica Strain W29/CLIB89 Shows Transposable Element Diversity.</title>
        <authorList>
            <person name="Magnan C."/>
            <person name="Yu J."/>
            <person name="Chang I."/>
            <person name="Jahn E."/>
            <person name="Kanomata Y."/>
            <person name="Wu J."/>
            <person name="Zeller M."/>
            <person name="Oakes M."/>
            <person name="Baldi P."/>
            <person name="Sandmeyer S."/>
        </authorList>
    </citation>
    <scope>NUCLEOTIDE SEQUENCE [LARGE SCALE GENOMIC DNA]</scope>
    <source>
        <strain evidence="1">CLIB89</strain>
        <strain evidence="3">CLIB89(W29)</strain>
    </source>
</reference>
<dbReference type="InterPro" id="IPR032710">
    <property type="entry name" value="NTF2-like_dom_sf"/>
</dbReference>
<dbReference type="RefSeq" id="XP_500747.2">
    <property type="nucleotide sequence ID" value="XM_500747.2"/>
</dbReference>
<reference evidence="2 4" key="2">
    <citation type="submission" date="2018-07" db="EMBL/GenBank/DDBJ databases">
        <title>Draft Genome Assemblies for Five Robust Yarrowia lipolytica Strains Exhibiting High Lipid Production and Pentose Sugar Utilization and Sugar Alcohol Secretion from Undetoxified Lignocellulosic Biomass Hydrolysates.</title>
        <authorList>
            <consortium name="DOE Joint Genome Institute"/>
            <person name="Walker C."/>
            <person name="Ryu S."/>
            <person name="Na H."/>
            <person name="Zane M."/>
            <person name="LaButti K."/>
            <person name="Lipzen A."/>
            <person name="Haridas S."/>
            <person name="Barry K."/>
            <person name="Grigoriev I.V."/>
            <person name="Quarterman J."/>
            <person name="Slininger P."/>
            <person name="Dien B."/>
            <person name="Trinh C.T."/>
        </authorList>
    </citation>
    <scope>NUCLEOTIDE SEQUENCE [LARGE SCALE GENOMIC DNA]</scope>
    <source>
        <strain evidence="2 4">YB392</strain>
    </source>
</reference>
<dbReference type="KEGG" id="yli:2906974"/>
<organism evidence="1 3">
    <name type="scientific">Yarrowia lipolytica</name>
    <name type="common">Candida lipolytica</name>
    <dbReference type="NCBI Taxonomy" id="4952"/>
    <lineage>
        <taxon>Eukaryota</taxon>
        <taxon>Fungi</taxon>
        <taxon>Dikarya</taxon>
        <taxon>Ascomycota</taxon>
        <taxon>Saccharomycotina</taxon>
        <taxon>Dipodascomycetes</taxon>
        <taxon>Dipodascales</taxon>
        <taxon>Dipodascales incertae sedis</taxon>
        <taxon>Yarrowia</taxon>
    </lineage>
</organism>
<evidence type="ECO:0000313" key="2">
    <source>
        <dbReference type="EMBL" id="RDW28649.1"/>
    </source>
</evidence>
<dbReference type="PANTHER" id="PTHR12612">
    <property type="entry name" value="NUCLEAR TRANSPORT FACTOR 2"/>
    <property type="match status" value="1"/>
</dbReference>
<sequence length="153" mass="17129">MNTSNGPTQQQVTHTVTNTESFLRQFFKALDDHRQNLPQFLRPDTAIVWNGTPIAGRDAFLGIYAQMPATVTHDMFGFDCHGVNGGTIINATGRVRMTNERGKDPHGFSFTGMVRPDETQPPSASQTSVPQYLVSFSYRIVHRPEDSQVEYPQ</sequence>
<dbReference type="Proteomes" id="UP000256601">
    <property type="component" value="Unassembled WGS sequence"/>
</dbReference>